<dbReference type="SUPFAM" id="SSF47113">
    <property type="entry name" value="Histone-fold"/>
    <property type="match status" value="1"/>
</dbReference>
<evidence type="ECO:0000256" key="6">
    <source>
        <dbReference type="ARBA" id="ARBA00023054"/>
    </source>
</evidence>
<keyword evidence="2" id="KW-0597">Phosphoprotein</keyword>
<dbReference type="Gene3D" id="1.10.20.10">
    <property type="entry name" value="Histone, subunit A"/>
    <property type="match status" value="1"/>
</dbReference>
<evidence type="ECO:0000256" key="7">
    <source>
        <dbReference type="ARBA" id="ARBA00023125"/>
    </source>
</evidence>
<comment type="subunit">
    <text evidence="10">Heterodimer with POLE3; binds to DNA. Component of the CHRAC ISWI chromatin remodeling complex at least composed of SMARCA5/SNF2H, BAZ1A/ACF1, CHRAC1 and POLE3; the complex preferentially binds DNA through the CHRAC1-POLE3 heterodimer and possesses ATP-dependent nucleosome-remodeling activity. Within the complex, the heterodimer with POLE3 interacts with SMARCA5/SNF2H; the interaction is direct and enhances nucleosome sliding activity by the SMARCA5/SNF2H and BAZ1A/ACF1 interaction. Within the complex, the heterodimer with POLE3 interacts with BAZ1A/ACF1; the interactions are direct.</text>
</comment>
<protein>
    <recommendedName>
        <fullName evidence="11">Chromatin accessibility complex protein 1</fullName>
    </recommendedName>
    <alternativeName>
        <fullName evidence="12">DNA polymerase epsilon subunit p15</fullName>
    </alternativeName>
</protein>
<dbReference type="GO" id="GO:0006261">
    <property type="term" value="P:DNA-templated DNA replication"/>
    <property type="evidence" value="ECO:0007669"/>
    <property type="project" value="TreeGrafter"/>
</dbReference>
<dbReference type="InterPro" id="IPR009072">
    <property type="entry name" value="Histone-fold"/>
</dbReference>
<evidence type="ECO:0000256" key="8">
    <source>
        <dbReference type="ARBA" id="ARBA00023242"/>
    </source>
</evidence>
<dbReference type="GO" id="GO:0008623">
    <property type="term" value="C:CHRAC"/>
    <property type="evidence" value="ECO:0007669"/>
    <property type="project" value="TreeGrafter"/>
</dbReference>
<dbReference type="FunFam" id="1.10.20.10:FF:000048">
    <property type="entry name" value="Chromatin accessibility complex subunit 1"/>
    <property type="match status" value="1"/>
</dbReference>
<dbReference type="GO" id="GO:0003677">
    <property type="term" value="F:DNA binding"/>
    <property type="evidence" value="ECO:0007669"/>
    <property type="project" value="UniProtKB-KW"/>
</dbReference>
<dbReference type="PANTHER" id="PTHR10252:SF54">
    <property type="entry name" value="CHROMATIN ACCESSIBILITY COMPLEX PROTEIN 1"/>
    <property type="match status" value="1"/>
</dbReference>
<evidence type="ECO:0000256" key="1">
    <source>
        <dbReference type="ARBA" id="ARBA00004123"/>
    </source>
</evidence>
<comment type="function">
    <text evidence="9">Forms a complex with DNA polymerase epsilon subunit POLE3 and binds naked DNA, which is then incorporated into chromatin, aided by the nucleosome remodeling activity of ISWI/SNF2H and ACF1. Does not enhance nucleosome sliding activity of the ACF-5 ISWI chromatin remodeling complex.</text>
</comment>
<dbReference type="AlphaFoldDB" id="A0A6B2LU07"/>
<dbReference type="CDD" id="cd22929">
    <property type="entry name" value="HFD_POLE4-like"/>
    <property type="match status" value="1"/>
</dbReference>
<evidence type="ECO:0000256" key="11">
    <source>
        <dbReference type="ARBA" id="ARBA00071805"/>
    </source>
</evidence>
<evidence type="ECO:0000256" key="9">
    <source>
        <dbReference type="ARBA" id="ARBA00059032"/>
    </source>
</evidence>
<keyword evidence="3" id="KW-0808">Transferase</keyword>
<evidence type="ECO:0000256" key="4">
    <source>
        <dbReference type="ARBA" id="ARBA00022695"/>
    </source>
</evidence>
<keyword evidence="5" id="KW-0007">Acetylation</keyword>
<dbReference type="InterPro" id="IPR050568">
    <property type="entry name" value="Transcr_DNA_Rep_Reg"/>
</dbReference>
<keyword evidence="4" id="KW-0548">Nucleotidyltransferase</keyword>
<evidence type="ECO:0000259" key="13">
    <source>
        <dbReference type="Pfam" id="PF00808"/>
    </source>
</evidence>
<evidence type="ECO:0000256" key="10">
    <source>
        <dbReference type="ARBA" id="ARBA00062516"/>
    </source>
</evidence>
<evidence type="ECO:0000256" key="12">
    <source>
        <dbReference type="ARBA" id="ARBA00083235"/>
    </source>
</evidence>
<evidence type="ECO:0000256" key="2">
    <source>
        <dbReference type="ARBA" id="ARBA00022553"/>
    </source>
</evidence>
<name>A0A6B2LU07_9EUKA</name>
<keyword evidence="6" id="KW-0175">Coiled coil</keyword>
<evidence type="ECO:0000313" key="14">
    <source>
        <dbReference type="EMBL" id="NDV40437.1"/>
    </source>
</evidence>
<dbReference type="PANTHER" id="PTHR10252">
    <property type="entry name" value="HISTONE-LIKE TRANSCRIPTION FACTOR CCAAT-RELATED"/>
    <property type="match status" value="1"/>
</dbReference>
<evidence type="ECO:0000256" key="3">
    <source>
        <dbReference type="ARBA" id="ARBA00022679"/>
    </source>
</evidence>
<comment type="subcellular location">
    <subcellularLocation>
        <location evidence="1">Nucleus</location>
    </subcellularLocation>
</comment>
<keyword evidence="7" id="KW-0238">DNA-binding</keyword>
<dbReference type="GO" id="GO:0016779">
    <property type="term" value="F:nucleotidyltransferase activity"/>
    <property type="evidence" value="ECO:0007669"/>
    <property type="project" value="UniProtKB-KW"/>
</dbReference>
<organism evidence="14">
    <name type="scientific">Arcella intermedia</name>
    <dbReference type="NCBI Taxonomy" id="1963864"/>
    <lineage>
        <taxon>Eukaryota</taxon>
        <taxon>Amoebozoa</taxon>
        <taxon>Tubulinea</taxon>
        <taxon>Elardia</taxon>
        <taxon>Arcellinida</taxon>
        <taxon>Sphaerothecina</taxon>
        <taxon>Arcellidae</taxon>
        <taxon>Arcella</taxon>
    </lineage>
</organism>
<proteinExistence type="predicted"/>
<reference evidence="14" key="1">
    <citation type="journal article" date="2020" name="J. Eukaryot. Microbiol.">
        <title>De novo Sequencing, Assembly and Annotation of the Transcriptome for the Free-Living Testate Amoeba Arcella intermedia.</title>
        <authorList>
            <person name="Ribeiro G.M."/>
            <person name="Porfirio-Sousa A.L."/>
            <person name="Maurer-Alcala X.X."/>
            <person name="Katz L.A."/>
            <person name="Lahr D.J.G."/>
        </authorList>
    </citation>
    <scope>NUCLEOTIDE SEQUENCE</scope>
</reference>
<dbReference type="EMBL" id="GIBP01011468">
    <property type="protein sequence ID" value="NDV40437.1"/>
    <property type="molecule type" value="Transcribed_RNA"/>
</dbReference>
<feature type="domain" description="Transcription factor CBF/NF-Y/archaeal histone" evidence="13">
    <location>
        <begin position="20"/>
        <end position="83"/>
    </location>
</feature>
<sequence>MEEKEGSAGAASSTSSVNLQLPLARVKRIIKSDPDVKLISSDAAFLIAKSTELFLEHLVKEAYQETQKHKRKALLYSDISSVVKERDELEFLNLVIPDKK</sequence>
<dbReference type="Pfam" id="PF00808">
    <property type="entry name" value="CBFD_NFYB_HMF"/>
    <property type="match status" value="1"/>
</dbReference>
<evidence type="ECO:0000256" key="5">
    <source>
        <dbReference type="ARBA" id="ARBA00022990"/>
    </source>
</evidence>
<accession>A0A6B2LU07</accession>
<dbReference type="InterPro" id="IPR003958">
    <property type="entry name" value="CBFA_NFYB_domain"/>
</dbReference>
<dbReference type="GO" id="GO:0046982">
    <property type="term" value="F:protein heterodimerization activity"/>
    <property type="evidence" value="ECO:0007669"/>
    <property type="project" value="InterPro"/>
</dbReference>
<keyword evidence="8" id="KW-0539">Nucleus</keyword>